<feature type="chain" id="PRO_5025398969" evidence="2">
    <location>
        <begin position="21"/>
        <end position="223"/>
    </location>
</feature>
<reference evidence="3" key="1">
    <citation type="submission" date="2019-12" db="EMBL/GenBank/DDBJ databases">
        <title>An insight into the sialome of adult female Ixodes ricinus ticks feeding for 6 days.</title>
        <authorList>
            <person name="Perner J."/>
            <person name="Ribeiro J.M.C."/>
        </authorList>
    </citation>
    <scope>NUCLEOTIDE SEQUENCE</scope>
    <source>
        <strain evidence="3">Semi-engorged</strain>
        <tissue evidence="3">Salivary glands</tissue>
    </source>
</reference>
<name>A0A6B0V321_IXORI</name>
<feature type="signal peptide" evidence="2">
    <location>
        <begin position="1"/>
        <end position="20"/>
    </location>
</feature>
<evidence type="ECO:0000256" key="1">
    <source>
        <dbReference type="SAM" id="MobiDB-lite"/>
    </source>
</evidence>
<keyword evidence="2" id="KW-0732">Signal</keyword>
<dbReference type="EMBL" id="GIFC01014557">
    <property type="protein sequence ID" value="MXU96640.1"/>
    <property type="molecule type" value="Transcribed_RNA"/>
</dbReference>
<organism evidence="3">
    <name type="scientific">Ixodes ricinus</name>
    <name type="common">Common tick</name>
    <name type="synonym">Acarus ricinus</name>
    <dbReference type="NCBI Taxonomy" id="34613"/>
    <lineage>
        <taxon>Eukaryota</taxon>
        <taxon>Metazoa</taxon>
        <taxon>Ecdysozoa</taxon>
        <taxon>Arthropoda</taxon>
        <taxon>Chelicerata</taxon>
        <taxon>Arachnida</taxon>
        <taxon>Acari</taxon>
        <taxon>Parasitiformes</taxon>
        <taxon>Ixodida</taxon>
        <taxon>Ixodoidea</taxon>
        <taxon>Ixodidae</taxon>
        <taxon>Ixodinae</taxon>
        <taxon>Ixodes</taxon>
    </lineage>
</organism>
<evidence type="ECO:0000256" key="2">
    <source>
        <dbReference type="SAM" id="SignalP"/>
    </source>
</evidence>
<dbReference type="AlphaFoldDB" id="A0A6B0V321"/>
<feature type="compositionally biased region" description="Low complexity" evidence="1">
    <location>
        <begin position="135"/>
        <end position="145"/>
    </location>
</feature>
<accession>A0A6B0V321</accession>
<protein>
    <submittedName>
        <fullName evidence="3">Putative secreted protein</fullName>
    </submittedName>
</protein>
<feature type="region of interest" description="Disordered" evidence="1">
    <location>
        <begin position="178"/>
        <end position="212"/>
    </location>
</feature>
<proteinExistence type="predicted"/>
<sequence length="223" mass="24170">MRAQAVLGFSPLMLVQVVLGRGQAAAALAMVRSLSPCTLTGSATSCLPQERKRAALDPYTTSLSLHAHSPLVPLVFRRNVAIVTRSKPGYNKLASRTRGLPGLHLQACEKWKGCEILQIPSPRKSNSHRHRLALSSPCSPSSIPPNNAGKVTRRRCHLCSDRLPQEWAISHLALQSQVEGRPSRVPPAALAGMAEGSETRSTSPRLQPESRPTRAALLLSWKC</sequence>
<feature type="region of interest" description="Disordered" evidence="1">
    <location>
        <begin position="125"/>
        <end position="150"/>
    </location>
</feature>
<evidence type="ECO:0000313" key="3">
    <source>
        <dbReference type="EMBL" id="MXU96640.1"/>
    </source>
</evidence>